<keyword evidence="6" id="KW-0732">Signal</keyword>
<evidence type="ECO:0000256" key="5">
    <source>
        <dbReference type="RuleBase" id="RU362110"/>
    </source>
</evidence>
<protein>
    <recommendedName>
        <fullName evidence="2">beta-fructofuranosidase</fullName>
        <ecNumber evidence="2">3.2.1.26</ecNumber>
    </recommendedName>
</protein>
<dbReference type="InterPro" id="IPR013148">
    <property type="entry name" value="Glyco_hydro_32_N"/>
</dbReference>
<dbReference type="InterPro" id="IPR013189">
    <property type="entry name" value="Glyco_hydro_32_C"/>
</dbReference>
<dbReference type="Gene3D" id="2.60.120.560">
    <property type="entry name" value="Exo-inulinase, domain 1"/>
    <property type="match status" value="1"/>
</dbReference>
<dbReference type="AlphaFoldDB" id="A0A5B9WGK6"/>
<dbReference type="SUPFAM" id="SSF75005">
    <property type="entry name" value="Arabinanase/levansucrase/invertase"/>
    <property type="match status" value="1"/>
</dbReference>
<reference evidence="9 10" key="1">
    <citation type="submission" date="2019-08" db="EMBL/GenBank/DDBJ databases">
        <title>Deep-cultivation of Planctomycetes and their phenomic and genomic characterization uncovers novel biology.</title>
        <authorList>
            <person name="Wiegand S."/>
            <person name="Jogler M."/>
            <person name="Boedeker C."/>
            <person name="Pinto D."/>
            <person name="Vollmers J."/>
            <person name="Rivas-Marin E."/>
            <person name="Kohn T."/>
            <person name="Peeters S.H."/>
            <person name="Heuer A."/>
            <person name="Rast P."/>
            <person name="Oberbeckmann S."/>
            <person name="Bunk B."/>
            <person name="Jeske O."/>
            <person name="Meyerdierks A."/>
            <person name="Storesund J.E."/>
            <person name="Kallscheuer N."/>
            <person name="Luecker S."/>
            <person name="Lage O.M."/>
            <person name="Pohl T."/>
            <person name="Merkel B.J."/>
            <person name="Hornburger P."/>
            <person name="Mueller R.-W."/>
            <person name="Bruemmer F."/>
            <person name="Labrenz M."/>
            <person name="Spormann A.M."/>
            <person name="Op den Camp H."/>
            <person name="Overmann J."/>
            <person name="Amann R."/>
            <person name="Jetten M.S.M."/>
            <person name="Mascher T."/>
            <person name="Medema M.H."/>
            <person name="Devos D.P."/>
            <person name="Kaster A.-K."/>
            <person name="Ovreas L."/>
            <person name="Rohde M."/>
            <person name="Galperin M.Y."/>
            <person name="Jogler C."/>
        </authorList>
    </citation>
    <scope>NUCLEOTIDE SEQUENCE [LARGE SCALE GENOMIC DNA]</scope>
    <source>
        <strain evidence="9 10">OJF2</strain>
    </source>
</reference>
<dbReference type="GO" id="GO:0004564">
    <property type="term" value="F:beta-fructofuranosidase activity"/>
    <property type="evidence" value="ECO:0007669"/>
    <property type="project" value="UniProtKB-EC"/>
</dbReference>
<evidence type="ECO:0000256" key="4">
    <source>
        <dbReference type="ARBA" id="ARBA00023295"/>
    </source>
</evidence>
<dbReference type="KEGG" id="agv:OJF2_77470"/>
<comment type="similarity">
    <text evidence="1 5">Belongs to the glycosyl hydrolase 32 family.</text>
</comment>
<dbReference type="SUPFAM" id="SSF49899">
    <property type="entry name" value="Concanavalin A-like lectins/glucanases"/>
    <property type="match status" value="1"/>
</dbReference>
<dbReference type="PANTHER" id="PTHR43101:SF1">
    <property type="entry name" value="BETA-FRUCTOSIDASE"/>
    <property type="match status" value="1"/>
</dbReference>
<dbReference type="RefSeq" id="WP_148598484.1">
    <property type="nucleotide sequence ID" value="NZ_CP042997.1"/>
</dbReference>
<dbReference type="Proteomes" id="UP000324233">
    <property type="component" value="Chromosome"/>
</dbReference>
<proteinExistence type="inferred from homology"/>
<dbReference type="Pfam" id="PF00251">
    <property type="entry name" value="Glyco_hydro_32N"/>
    <property type="match status" value="1"/>
</dbReference>
<dbReference type="InterPro" id="IPR023296">
    <property type="entry name" value="Glyco_hydro_beta-prop_sf"/>
</dbReference>
<dbReference type="PANTHER" id="PTHR43101">
    <property type="entry name" value="BETA-FRUCTOSIDASE"/>
    <property type="match status" value="1"/>
</dbReference>
<dbReference type="SMART" id="SM00640">
    <property type="entry name" value="Glyco_32"/>
    <property type="match status" value="1"/>
</dbReference>
<dbReference type="InterPro" id="IPR001362">
    <property type="entry name" value="Glyco_hydro_32"/>
</dbReference>
<keyword evidence="4 5" id="KW-0326">Glycosidase</keyword>
<evidence type="ECO:0000259" key="8">
    <source>
        <dbReference type="Pfam" id="PF08244"/>
    </source>
</evidence>
<dbReference type="EC" id="3.2.1.26" evidence="2"/>
<feature type="signal peptide" evidence="6">
    <location>
        <begin position="1"/>
        <end position="26"/>
    </location>
</feature>
<feature type="domain" description="Glycosyl hydrolase family 32 N-terminal" evidence="7">
    <location>
        <begin position="58"/>
        <end position="335"/>
    </location>
</feature>
<feature type="chain" id="PRO_5022976965" description="beta-fructofuranosidase" evidence="6">
    <location>
        <begin position="27"/>
        <end position="519"/>
    </location>
</feature>
<evidence type="ECO:0000259" key="7">
    <source>
        <dbReference type="Pfam" id="PF00251"/>
    </source>
</evidence>
<evidence type="ECO:0000256" key="1">
    <source>
        <dbReference type="ARBA" id="ARBA00009902"/>
    </source>
</evidence>
<gene>
    <name evidence="9" type="primary">scrB</name>
    <name evidence="9" type="ORF">OJF2_77470</name>
</gene>
<evidence type="ECO:0000256" key="2">
    <source>
        <dbReference type="ARBA" id="ARBA00012758"/>
    </source>
</evidence>
<dbReference type="EMBL" id="CP042997">
    <property type="protein sequence ID" value="QEH39135.1"/>
    <property type="molecule type" value="Genomic_DNA"/>
</dbReference>
<dbReference type="OrthoDB" id="9759709at2"/>
<keyword evidence="10" id="KW-1185">Reference proteome</keyword>
<feature type="domain" description="Glycosyl hydrolase family 32 C-terminal" evidence="8">
    <location>
        <begin position="343"/>
        <end position="468"/>
    </location>
</feature>
<evidence type="ECO:0000313" key="10">
    <source>
        <dbReference type="Proteomes" id="UP000324233"/>
    </source>
</evidence>
<dbReference type="InterPro" id="IPR013320">
    <property type="entry name" value="ConA-like_dom_sf"/>
</dbReference>
<evidence type="ECO:0000313" key="9">
    <source>
        <dbReference type="EMBL" id="QEH39135.1"/>
    </source>
</evidence>
<accession>A0A5B9WGK6</accession>
<dbReference type="InterPro" id="IPR051214">
    <property type="entry name" value="GH32_Enzymes"/>
</dbReference>
<evidence type="ECO:0000256" key="3">
    <source>
        <dbReference type="ARBA" id="ARBA00022801"/>
    </source>
</evidence>
<dbReference type="Gene3D" id="2.115.10.20">
    <property type="entry name" value="Glycosyl hydrolase domain, family 43"/>
    <property type="match status" value="1"/>
</dbReference>
<keyword evidence="3 5" id="KW-0378">Hydrolase</keyword>
<organism evidence="9 10">
    <name type="scientific">Aquisphaera giovannonii</name>
    <dbReference type="NCBI Taxonomy" id="406548"/>
    <lineage>
        <taxon>Bacteria</taxon>
        <taxon>Pseudomonadati</taxon>
        <taxon>Planctomycetota</taxon>
        <taxon>Planctomycetia</taxon>
        <taxon>Isosphaerales</taxon>
        <taxon>Isosphaeraceae</taxon>
        <taxon>Aquisphaera</taxon>
    </lineage>
</organism>
<name>A0A5B9WGK6_9BACT</name>
<sequence precursor="true">MRHLVTRTCALAAIAVGFATGGPTGAAEGPSTGKVQPADDMVLNYHLMHPGGPSLPGDVNAAYYLDGVYHLHYILAHPWKDKGSFSFIHVTSPDMLHWTWQATKLQPSFTGHGMFSGTGFLTKEGKPAAIYHGQGSGRNQIAVAKDRGLSAWEKPYPVDVRNADGTEAKINHWDPDCFLIGDTYYAISGGTNPPLMKSKDLKTWTYVGPFLHHDTPDVAVGEDISCPNFFKIGDKWMLLCISHNLGCRYYLGDWDAKAEQFVPEKQGRMNFRREDQNLFGPPWRVDFFAPESVLTPDGRRVMWAWLACLGKDDGTMDDRTIESLPRELSLPADGVLRIRPLRELEALRRDQAAQHDVTIDRPTGDVRAKAAPAGKVLTTLPGDSAEIRITVARDQAERKLFGFVLFGGPSGGGLPVLLRPENGTLRVGTAEAPFSVADLPPGEDLTLRIFVDKYLVEVFANDRQAMIASYADYRGKATLTGFTVGSPTTIKTLETWRLEPTNQGFLEARKSRVWEPGRD</sequence>
<dbReference type="CDD" id="cd08996">
    <property type="entry name" value="GH32_FFase"/>
    <property type="match status" value="1"/>
</dbReference>
<evidence type="ECO:0000256" key="6">
    <source>
        <dbReference type="SAM" id="SignalP"/>
    </source>
</evidence>
<dbReference type="Pfam" id="PF08244">
    <property type="entry name" value="Glyco_hydro_32C"/>
    <property type="match status" value="1"/>
</dbReference>
<dbReference type="GO" id="GO:0005975">
    <property type="term" value="P:carbohydrate metabolic process"/>
    <property type="evidence" value="ECO:0007669"/>
    <property type="project" value="InterPro"/>
</dbReference>